<gene>
    <name evidence="1" type="ORF">B9T62_18695</name>
</gene>
<reference evidence="1 2" key="1">
    <citation type="submission" date="2017-06" db="EMBL/GenBank/DDBJ databases">
        <title>Complete genome sequence of Paenibacillus donghaensis KCTC 13049T isolated from East Sea sediment, South Korea.</title>
        <authorList>
            <person name="Jung B.K."/>
            <person name="Hong S.-J."/>
            <person name="Shin J.-H."/>
        </authorList>
    </citation>
    <scope>NUCLEOTIDE SEQUENCE [LARGE SCALE GENOMIC DNA]</scope>
    <source>
        <strain evidence="1 2">KCTC 13049</strain>
    </source>
</reference>
<proteinExistence type="predicted"/>
<dbReference type="Proteomes" id="UP000249890">
    <property type="component" value="Chromosome"/>
</dbReference>
<evidence type="ECO:0000313" key="1">
    <source>
        <dbReference type="EMBL" id="ASA22637.1"/>
    </source>
</evidence>
<evidence type="ECO:0000313" key="2">
    <source>
        <dbReference type="Proteomes" id="UP000249890"/>
    </source>
</evidence>
<name>A0A2Z2KAV3_9BACL</name>
<sequence length="186" mass="21655">MLSGWLVVEEKRPKNSERQLLVVANNEDEARAVSEFDLDKIAHVIKWDGRRKFWYGEGDFSIGEYLSRFNNKPHIIDSDMYCDVDHLLRSKKNKKTSITLDEAIKEIKGIIYDTDEGAKVPNEIKDAIRKAAEYRAKASAYEVIIERWFDAIGVSENEGFRDTYIDCIQQSYNPEEAIRHFENMID</sequence>
<dbReference type="KEGG" id="pdh:B9T62_18695"/>
<dbReference type="AlphaFoldDB" id="A0A2Z2KAV3"/>
<keyword evidence="2" id="KW-1185">Reference proteome</keyword>
<dbReference type="RefSeq" id="WP_087916635.1">
    <property type="nucleotide sequence ID" value="NZ_CP021780.1"/>
</dbReference>
<accession>A0A2Z2KAV3</accession>
<organism evidence="1 2">
    <name type="scientific">Paenibacillus donghaensis</name>
    <dbReference type="NCBI Taxonomy" id="414771"/>
    <lineage>
        <taxon>Bacteria</taxon>
        <taxon>Bacillati</taxon>
        <taxon>Bacillota</taxon>
        <taxon>Bacilli</taxon>
        <taxon>Bacillales</taxon>
        <taxon>Paenibacillaceae</taxon>
        <taxon>Paenibacillus</taxon>
    </lineage>
</organism>
<dbReference type="EMBL" id="CP021780">
    <property type="protein sequence ID" value="ASA22637.1"/>
    <property type="molecule type" value="Genomic_DNA"/>
</dbReference>
<protein>
    <submittedName>
        <fullName evidence="1">Uncharacterized protein</fullName>
    </submittedName>
</protein>